<organism evidence="2 3">
    <name type="scientific">Marinobacterium aestuarii</name>
    <dbReference type="NCBI Taxonomy" id="1821621"/>
    <lineage>
        <taxon>Bacteria</taxon>
        <taxon>Pseudomonadati</taxon>
        <taxon>Pseudomonadota</taxon>
        <taxon>Gammaproteobacteria</taxon>
        <taxon>Oceanospirillales</taxon>
        <taxon>Oceanospirillaceae</taxon>
        <taxon>Marinobacterium</taxon>
    </lineage>
</organism>
<dbReference type="Pfam" id="PF13518">
    <property type="entry name" value="HTH_28"/>
    <property type="match status" value="1"/>
</dbReference>
<dbReference type="SUPFAM" id="SSF46689">
    <property type="entry name" value="Homeodomain-like"/>
    <property type="match status" value="1"/>
</dbReference>
<proteinExistence type="predicted"/>
<name>A0A1A9F0X9_9GAMM</name>
<keyword evidence="3" id="KW-1185">Reference proteome</keyword>
<accession>A0A1A9F0X9</accession>
<dbReference type="OrthoDB" id="129174at2"/>
<dbReference type="Proteomes" id="UP000078070">
    <property type="component" value="Chromosome"/>
</dbReference>
<feature type="domain" description="Insertion element IS150 protein InsJ-like helix-turn-helix" evidence="1">
    <location>
        <begin position="17"/>
        <end position="67"/>
    </location>
</feature>
<gene>
    <name evidence="2" type="ORF">A8C75_16205</name>
</gene>
<dbReference type="EMBL" id="CP015839">
    <property type="protein sequence ID" value="ANG63866.1"/>
    <property type="molecule type" value="Genomic_DNA"/>
</dbReference>
<dbReference type="InterPro" id="IPR055247">
    <property type="entry name" value="InsJ-like_HTH"/>
</dbReference>
<reference evidence="3" key="1">
    <citation type="submission" date="2016-05" db="EMBL/GenBank/DDBJ databases">
        <authorList>
            <person name="Baek K."/>
            <person name="Yang S.-J."/>
        </authorList>
    </citation>
    <scope>NUCLEOTIDE SEQUENCE [LARGE SCALE GENOMIC DNA]</scope>
    <source>
        <strain evidence="3">ST58-10</strain>
    </source>
</reference>
<dbReference type="InterPro" id="IPR009057">
    <property type="entry name" value="Homeodomain-like_sf"/>
</dbReference>
<dbReference type="AlphaFoldDB" id="A0A1A9F0X9"/>
<dbReference type="Gene3D" id="1.10.10.10">
    <property type="entry name" value="Winged helix-like DNA-binding domain superfamily/Winged helix DNA-binding domain"/>
    <property type="match status" value="1"/>
</dbReference>
<dbReference type="InterPro" id="IPR036388">
    <property type="entry name" value="WH-like_DNA-bd_sf"/>
</dbReference>
<dbReference type="STRING" id="1821621.A8C75_16205"/>
<dbReference type="KEGG" id="mars:A8C75_16205"/>
<sequence>MNTDARKLSTEQQELLRQQAIRLRLKGKTFREIGQLLNVHPDTVGRWYQRYEAGGKAALTVQKRGPKNNAYSGPS</sequence>
<dbReference type="RefSeq" id="WP_067384777.1">
    <property type="nucleotide sequence ID" value="NZ_CP015839.1"/>
</dbReference>
<evidence type="ECO:0000313" key="3">
    <source>
        <dbReference type="Proteomes" id="UP000078070"/>
    </source>
</evidence>
<reference evidence="2 3" key="2">
    <citation type="journal article" date="2018" name="Int. J. Syst. Evol. Microbiol.">
        <title>Marinobacterium aestuarii sp. nov., a benzene-degrading marine bacterium isolated from estuary sediment.</title>
        <authorList>
            <person name="Bae S.S."/>
            <person name="Jung J."/>
            <person name="Chung D."/>
            <person name="Baek K."/>
        </authorList>
    </citation>
    <scope>NUCLEOTIDE SEQUENCE [LARGE SCALE GENOMIC DNA]</scope>
    <source>
        <strain evidence="2 3">ST58-10</strain>
    </source>
</reference>
<evidence type="ECO:0000313" key="2">
    <source>
        <dbReference type="EMBL" id="ANG63866.1"/>
    </source>
</evidence>
<evidence type="ECO:0000259" key="1">
    <source>
        <dbReference type="Pfam" id="PF13518"/>
    </source>
</evidence>
<protein>
    <recommendedName>
        <fullName evidence="1">Insertion element IS150 protein InsJ-like helix-turn-helix domain-containing protein</fullName>
    </recommendedName>
</protein>